<dbReference type="Proteomes" id="UP000030598">
    <property type="component" value="Unassembled WGS sequence"/>
</dbReference>
<dbReference type="RefSeq" id="WP_032524454.1">
    <property type="nucleotide sequence ID" value="NZ_CP138934.1"/>
</dbReference>
<dbReference type="AlphaFoldDB" id="A0A0A1ZI85"/>
<name>A0A0A1ZI85_PROMR</name>
<dbReference type="OrthoDB" id="542407at2"/>
<comment type="caution">
    <text evidence="1">The sequence shown here is derived from an EMBL/GenBank/DDBJ whole genome shotgun (WGS) entry which is preliminary data.</text>
</comment>
<reference evidence="2" key="1">
    <citation type="journal article" date="2014" name="Sci. Data">
        <title>Genomes of diverse isolates of the marine cyanobacterium Prochlorococcus.</title>
        <authorList>
            <person name="Biller S."/>
            <person name="Berube P."/>
            <person name="Thompson J."/>
            <person name="Kelly L."/>
            <person name="Roggensack S."/>
            <person name="Awad L."/>
            <person name="Roache-Johnson K."/>
            <person name="Ding H."/>
            <person name="Giovannoni S.J."/>
            <person name="Moore L.R."/>
            <person name="Chisholm S.W."/>
        </authorList>
    </citation>
    <scope>NUCLEOTIDE SEQUENCE [LARGE SCALE GENOMIC DNA]</scope>
    <source>
        <strain evidence="2">GP2</strain>
    </source>
</reference>
<sequence length="59" mass="6983">MFNCYFKSSKEKKSFYQNKKLEMLNYIKDSLERKIASVTASIEVLENQISRDKDVEVTN</sequence>
<accession>A0A0A1ZI85</accession>
<evidence type="ECO:0000313" key="2">
    <source>
        <dbReference type="Proteomes" id="UP000030598"/>
    </source>
</evidence>
<organism evidence="1 2">
    <name type="scientific">Prochlorococcus marinus str. GP2</name>
    <dbReference type="NCBI Taxonomy" id="59925"/>
    <lineage>
        <taxon>Bacteria</taxon>
        <taxon>Bacillati</taxon>
        <taxon>Cyanobacteriota</taxon>
        <taxon>Cyanophyceae</taxon>
        <taxon>Synechococcales</taxon>
        <taxon>Prochlorococcaceae</taxon>
        <taxon>Prochlorococcus</taxon>
    </lineage>
</organism>
<protein>
    <submittedName>
        <fullName evidence="1">Uncharacterized protein</fullName>
    </submittedName>
</protein>
<proteinExistence type="predicted"/>
<gene>
    <name evidence="1" type="ORF">EU91_0959</name>
</gene>
<dbReference type="EMBL" id="JNAH01000004">
    <property type="protein sequence ID" value="KGF87924.1"/>
    <property type="molecule type" value="Genomic_DNA"/>
</dbReference>
<evidence type="ECO:0000313" key="1">
    <source>
        <dbReference type="EMBL" id="KGF87924.1"/>
    </source>
</evidence>